<evidence type="ECO:0000256" key="1">
    <source>
        <dbReference type="SAM" id="SignalP"/>
    </source>
</evidence>
<reference evidence="2" key="1">
    <citation type="submission" date="2014-11" db="EMBL/GenBank/DDBJ databases">
        <authorList>
            <person name="Amaro Gonzalez C."/>
        </authorList>
    </citation>
    <scope>NUCLEOTIDE SEQUENCE</scope>
</reference>
<organism evidence="2">
    <name type="scientific">Anguilla anguilla</name>
    <name type="common">European freshwater eel</name>
    <name type="synonym">Muraena anguilla</name>
    <dbReference type="NCBI Taxonomy" id="7936"/>
    <lineage>
        <taxon>Eukaryota</taxon>
        <taxon>Metazoa</taxon>
        <taxon>Chordata</taxon>
        <taxon>Craniata</taxon>
        <taxon>Vertebrata</taxon>
        <taxon>Euteleostomi</taxon>
        <taxon>Actinopterygii</taxon>
        <taxon>Neopterygii</taxon>
        <taxon>Teleostei</taxon>
        <taxon>Anguilliformes</taxon>
        <taxon>Anguillidae</taxon>
        <taxon>Anguilla</taxon>
    </lineage>
</organism>
<accession>A0A0E9PEW2</accession>
<reference evidence="2" key="2">
    <citation type="journal article" date="2015" name="Fish Shellfish Immunol.">
        <title>Early steps in the European eel (Anguilla anguilla)-Vibrio vulnificus interaction in the gills: Role of the RtxA13 toxin.</title>
        <authorList>
            <person name="Callol A."/>
            <person name="Pajuelo D."/>
            <person name="Ebbesson L."/>
            <person name="Teles M."/>
            <person name="MacKenzie S."/>
            <person name="Amaro C."/>
        </authorList>
    </citation>
    <scope>NUCLEOTIDE SEQUENCE</scope>
</reference>
<keyword evidence="1" id="KW-0732">Signal</keyword>
<proteinExistence type="predicted"/>
<evidence type="ECO:0000313" key="2">
    <source>
        <dbReference type="EMBL" id="JAH02777.1"/>
    </source>
</evidence>
<sequence>MSFWWGRGLCCLWCRGLASFWCQCF</sequence>
<protein>
    <submittedName>
        <fullName evidence="2">Uncharacterized protein</fullName>
    </submittedName>
</protein>
<feature type="signal peptide" evidence="1">
    <location>
        <begin position="1"/>
        <end position="18"/>
    </location>
</feature>
<feature type="chain" id="PRO_5002430681" evidence="1">
    <location>
        <begin position="19"/>
        <end position="25"/>
    </location>
</feature>
<name>A0A0E9PEW2_ANGAN</name>
<dbReference type="EMBL" id="GBXM01105800">
    <property type="protein sequence ID" value="JAH02777.1"/>
    <property type="molecule type" value="Transcribed_RNA"/>
</dbReference>
<dbReference type="AlphaFoldDB" id="A0A0E9PEW2"/>